<evidence type="ECO:0000313" key="3">
    <source>
        <dbReference type="EMBL" id="QSV47468.1"/>
    </source>
</evidence>
<dbReference type="InterPro" id="IPR053728">
    <property type="entry name" value="Alginate_Permeability_Chnl"/>
</dbReference>
<dbReference type="Pfam" id="PF13372">
    <property type="entry name" value="Alginate_exp"/>
    <property type="match status" value="1"/>
</dbReference>
<evidence type="ECO:0000313" key="4">
    <source>
        <dbReference type="Proteomes" id="UP000663651"/>
    </source>
</evidence>
<keyword evidence="1" id="KW-0732">Signal</keyword>
<proteinExistence type="predicted"/>
<sequence>MNISFVALPLVFALAGGEASAASTVAVPVQTAQAGVCREVVELSHRYDAGRALPETMTAEGTPCPRSDAADCLISVMDKVLAKCRKEGMAALAPEDREMILRLRDDLADELEKRHGYHSLREQVESMLAKPDSYDYEYRLGVNGFMRGEGAGTFRLPDSGYAPGHGEGRFLYRVKPYFFWHPAGWLDIHAEGQGYGYNGGSQQHSKVSLYQGFAEILCPSCEGNSLKAGRQELVYGSAFMLGSNSFYQGLTFDALRLRLTPVKPLTVDFFGGWYATPWSDGVEGSLAGAYATWNIAEGTALEFYGFRDTGSDDRHSGEHRNSVGLRATAKLGPVSLEVEPVWQRGRLYNGVDGNESISAWGGHVDLYADTEFAGFTNHFFAGAAYGSGSREAADGTSGRKEFLNQITDSSLAGDMGVVGDLSGLDVGDSHASGLQIYTLGWGVDITEELILSATGRYFLANYTADEASRRIGLETDLTLTYAVNESLSVIAGYDRFFTGKFFRDASDSDDDIHYGYLMLQFDLSHTAPKKPAQKPAR</sequence>
<feature type="domain" description="Alginate export" evidence="2">
    <location>
        <begin position="204"/>
        <end position="398"/>
    </location>
</feature>
<feature type="signal peptide" evidence="1">
    <location>
        <begin position="1"/>
        <end position="21"/>
    </location>
</feature>
<evidence type="ECO:0000256" key="1">
    <source>
        <dbReference type="SAM" id="SignalP"/>
    </source>
</evidence>
<feature type="chain" id="PRO_5046956087" evidence="1">
    <location>
        <begin position="22"/>
        <end position="537"/>
    </location>
</feature>
<accession>A0ABX7Q8T5</accession>
<dbReference type="Proteomes" id="UP000663651">
    <property type="component" value="Chromosome"/>
</dbReference>
<protein>
    <submittedName>
        <fullName evidence="3">Alginate export family protein</fullName>
    </submittedName>
</protein>
<dbReference type="InterPro" id="IPR025388">
    <property type="entry name" value="Alginate_export_dom"/>
</dbReference>
<organism evidence="3 4">
    <name type="scientific">Geobacter benzoatilyticus</name>
    <dbReference type="NCBI Taxonomy" id="2815309"/>
    <lineage>
        <taxon>Bacteria</taxon>
        <taxon>Pseudomonadati</taxon>
        <taxon>Thermodesulfobacteriota</taxon>
        <taxon>Desulfuromonadia</taxon>
        <taxon>Geobacterales</taxon>
        <taxon>Geobacteraceae</taxon>
        <taxon>Geobacter</taxon>
    </lineage>
</organism>
<reference evidence="3 4" key="1">
    <citation type="submission" date="2021-03" db="EMBL/GenBank/DDBJ databases">
        <title>Geobacter metallireducens gen. nov. sp. nov., a microorganism capable of coupling the complete oxidation of organic compounds to the reduction of iron and other metals.</title>
        <authorList>
            <person name="Li Y."/>
        </authorList>
    </citation>
    <scope>NUCLEOTIDE SEQUENCE [LARGE SCALE GENOMIC DNA]</scope>
    <source>
        <strain evidence="3 4">Jerry-YX</strain>
    </source>
</reference>
<keyword evidence="4" id="KW-1185">Reference proteome</keyword>
<dbReference type="Gene3D" id="2.40.160.100">
    <property type="match status" value="1"/>
</dbReference>
<dbReference type="EMBL" id="CP071382">
    <property type="protein sequence ID" value="QSV47468.1"/>
    <property type="molecule type" value="Genomic_DNA"/>
</dbReference>
<evidence type="ECO:0000259" key="2">
    <source>
        <dbReference type="Pfam" id="PF13372"/>
    </source>
</evidence>
<gene>
    <name evidence="3" type="ORF">JZM60_16255</name>
</gene>
<name>A0ABX7Q8T5_9BACT</name>